<organism evidence="1 2">
    <name type="scientific">Leptospira noguchii serovar Panama str. CZ214</name>
    <dbReference type="NCBI Taxonomy" id="1001595"/>
    <lineage>
        <taxon>Bacteria</taxon>
        <taxon>Pseudomonadati</taxon>
        <taxon>Spirochaetota</taxon>
        <taxon>Spirochaetia</taxon>
        <taxon>Leptospirales</taxon>
        <taxon>Leptospiraceae</taxon>
        <taxon>Leptospira</taxon>
    </lineage>
</organism>
<dbReference type="Proteomes" id="UP000015442">
    <property type="component" value="Unassembled WGS sequence"/>
</dbReference>
<evidence type="ECO:0000313" key="2">
    <source>
        <dbReference type="Proteomes" id="UP000015442"/>
    </source>
</evidence>
<sequence>MECIKKFNITFENKEIAFFVGLKLRRYYKKQFASIFLKLYDKILGHKFISNINKIEYTR</sequence>
<name>T0GQQ7_9LEPT</name>
<gene>
    <name evidence="1" type="ORF">LEP1GSC059_1808</name>
</gene>
<accession>T0GQQ7</accession>
<evidence type="ECO:0000313" key="1">
    <source>
        <dbReference type="EMBL" id="EQA69701.1"/>
    </source>
</evidence>
<dbReference type="AlphaFoldDB" id="T0GQQ7"/>
<dbReference type="EMBL" id="AKWY02000034">
    <property type="protein sequence ID" value="EQA69701.1"/>
    <property type="molecule type" value="Genomic_DNA"/>
</dbReference>
<proteinExistence type="predicted"/>
<comment type="caution">
    <text evidence="1">The sequence shown here is derived from an EMBL/GenBank/DDBJ whole genome shotgun (WGS) entry which is preliminary data.</text>
</comment>
<reference evidence="1 2" key="1">
    <citation type="submission" date="2013-05" db="EMBL/GenBank/DDBJ databases">
        <authorList>
            <person name="Harkins D.M."/>
            <person name="Durkin A.S."/>
            <person name="Brinkac L.M."/>
            <person name="Haft D.H."/>
            <person name="Selengut J.D."/>
            <person name="Sanka R."/>
            <person name="DePew J."/>
            <person name="Purushe J."/>
            <person name="Hartskeerl R.A."/>
            <person name="Ahmed A."/>
            <person name="van der Linden H."/>
            <person name="Goris M.G.A."/>
            <person name="Vinetz J.M."/>
            <person name="Sutton G.G."/>
            <person name="Nierman W.C."/>
            <person name="Fouts D.E."/>
        </authorList>
    </citation>
    <scope>NUCLEOTIDE SEQUENCE [LARGE SCALE GENOMIC DNA]</scope>
    <source>
        <strain evidence="1 2">CZ214</strain>
    </source>
</reference>
<protein>
    <submittedName>
        <fullName evidence="1">Uncharacterized protein</fullName>
    </submittedName>
</protein>